<gene>
    <name evidence="2" type="ORF">DW740_08670</name>
</gene>
<dbReference type="AlphaFoldDB" id="A0A414J5T0"/>
<accession>A0A414J5T0</accession>
<evidence type="ECO:0000313" key="3">
    <source>
        <dbReference type="Proteomes" id="UP000283745"/>
    </source>
</evidence>
<protein>
    <recommendedName>
        <fullName evidence="1">DUF5716 domain-containing protein</fullName>
    </recommendedName>
</protein>
<feature type="domain" description="DUF5716" evidence="1">
    <location>
        <begin position="123"/>
        <end position="414"/>
    </location>
</feature>
<name>A0A414J5T0_9FIRM</name>
<dbReference type="Gene3D" id="3.30.420.40">
    <property type="match status" value="1"/>
</dbReference>
<dbReference type="Proteomes" id="UP000283745">
    <property type="component" value="Unassembled WGS sequence"/>
</dbReference>
<comment type="caution">
    <text evidence="2">The sequence shown here is derived from an EMBL/GenBank/DDBJ whole genome shotgun (WGS) entry which is preliminary data.</text>
</comment>
<dbReference type="SUPFAM" id="SSF53067">
    <property type="entry name" value="Actin-like ATPase domain"/>
    <property type="match status" value="1"/>
</dbReference>
<reference evidence="2 3" key="1">
    <citation type="submission" date="2018-08" db="EMBL/GenBank/DDBJ databases">
        <title>A genome reference for cultivated species of the human gut microbiota.</title>
        <authorList>
            <person name="Zou Y."/>
            <person name="Xue W."/>
            <person name="Luo G."/>
        </authorList>
    </citation>
    <scope>NUCLEOTIDE SEQUENCE [LARGE SCALE GENOMIC DNA]</scope>
    <source>
        <strain evidence="2 3">AM28-23</strain>
    </source>
</reference>
<evidence type="ECO:0000259" key="1">
    <source>
        <dbReference type="Pfam" id="PF18980"/>
    </source>
</evidence>
<sequence length="420" mass="48439">MNETKDLIIGIDFGKEYSQICYYDRKADEPRSLPVKVGSSQFEMPTSLCRRLEQGDYCVGLEAEYFAREKGGFLISDLYAVSKSRERVTVAEEQKEPWELLAYYIRGMLNLLGVADVEKNIRALVISVETLDAVQVDNLQKACGFLGILKECCILQDYEESFYYYVMTQKIETWNRSVGWYSFRDRHVTFRRMVMNAGNKPVPVMLETPVETDLSEDMEQRDADFYAFVQNTLGKELYSSIQINGDGFDQEWAKKSVKLLCYQKRKVFYGNNLFARGACAAGAERLITHRLRDYRYMSRSLVLTSVGMEMRVMGAPTYYPLIEAGRNWYESSADIELILDDTDELVFVVEHMSESERRHVVMKLPGLPQRPNRTTRLSVLLRYVAAEECCITVKDLGFGEMFPASGKEWKETTRWQEGIA</sequence>
<dbReference type="Pfam" id="PF18980">
    <property type="entry name" value="DUF5716_C"/>
    <property type="match status" value="1"/>
</dbReference>
<proteinExistence type="predicted"/>
<dbReference type="EMBL" id="QSKF01000006">
    <property type="protein sequence ID" value="RHE39832.1"/>
    <property type="molecule type" value="Genomic_DNA"/>
</dbReference>
<evidence type="ECO:0000313" key="2">
    <source>
        <dbReference type="EMBL" id="RHE39832.1"/>
    </source>
</evidence>
<organism evidence="2 3">
    <name type="scientific">Blautia obeum</name>
    <dbReference type="NCBI Taxonomy" id="40520"/>
    <lineage>
        <taxon>Bacteria</taxon>
        <taxon>Bacillati</taxon>
        <taxon>Bacillota</taxon>
        <taxon>Clostridia</taxon>
        <taxon>Lachnospirales</taxon>
        <taxon>Lachnospiraceae</taxon>
        <taxon>Blautia</taxon>
    </lineage>
</organism>
<dbReference type="RefSeq" id="WP_015542359.1">
    <property type="nucleotide sequence ID" value="NZ_CABJFK010000006.1"/>
</dbReference>
<dbReference type="InterPro" id="IPR043770">
    <property type="entry name" value="DUF5716_C"/>
</dbReference>
<dbReference type="InterPro" id="IPR043129">
    <property type="entry name" value="ATPase_NBD"/>
</dbReference>